<accession>A0A672GZI1</accession>
<keyword evidence="4" id="KW-0964">Secreted</keyword>
<reference evidence="10" key="2">
    <citation type="submission" date="2025-08" db="UniProtKB">
        <authorList>
            <consortium name="Ensembl"/>
        </authorList>
    </citation>
    <scope>IDENTIFICATION</scope>
</reference>
<feature type="chain" id="PRO_5025369678" evidence="9">
    <location>
        <begin position="23"/>
        <end position="203"/>
    </location>
</feature>
<keyword evidence="6 8" id="KW-0051">Antiviral defense</keyword>
<feature type="signal peptide" evidence="9">
    <location>
        <begin position="1"/>
        <end position="22"/>
    </location>
</feature>
<evidence type="ECO:0000256" key="5">
    <source>
        <dbReference type="ARBA" id="ARBA00022729"/>
    </source>
</evidence>
<gene>
    <name evidence="10" type="primary">LOC115393686</name>
</gene>
<evidence type="ECO:0000256" key="3">
    <source>
        <dbReference type="ARBA" id="ARBA00022514"/>
    </source>
</evidence>
<name>A0A672GZI1_SALFA</name>
<dbReference type="PROSITE" id="PS51257">
    <property type="entry name" value="PROKAR_LIPOPROTEIN"/>
    <property type="match status" value="1"/>
</dbReference>
<dbReference type="GO" id="GO:0006955">
    <property type="term" value="P:immune response"/>
    <property type="evidence" value="ECO:0007669"/>
    <property type="project" value="UniProtKB-ARBA"/>
</dbReference>
<keyword evidence="11" id="KW-1185">Reference proteome</keyword>
<evidence type="ECO:0000313" key="11">
    <source>
        <dbReference type="Proteomes" id="UP000472267"/>
    </source>
</evidence>
<comment type="subcellular location">
    <subcellularLocation>
        <location evidence="1">Secreted</location>
    </subcellularLocation>
</comment>
<evidence type="ECO:0000256" key="1">
    <source>
        <dbReference type="ARBA" id="ARBA00004613"/>
    </source>
</evidence>
<dbReference type="PANTHER" id="PTHR11691:SF73">
    <property type="entry name" value="INTERFERON BETA"/>
    <property type="match status" value="1"/>
</dbReference>
<dbReference type="PANTHER" id="PTHR11691">
    <property type="entry name" value="TYPE I INTERFERON"/>
    <property type="match status" value="1"/>
</dbReference>
<protein>
    <submittedName>
        <fullName evidence="10">Interferon a3-like</fullName>
    </submittedName>
</protein>
<dbReference type="AlphaFoldDB" id="A0A672GZI1"/>
<dbReference type="GO" id="GO:0043330">
    <property type="term" value="P:response to exogenous dsRNA"/>
    <property type="evidence" value="ECO:0007669"/>
    <property type="project" value="TreeGrafter"/>
</dbReference>
<evidence type="ECO:0000256" key="2">
    <source>
        <dbReference type="ARBA" id="ARBA00011033"/>
    </source>
</evidence>
<dbReference type="Gene3D" id="1.20.1250.10">
    <property type="match status" value="1"/>
</dbReference>
<dbReference type="Ensembl" id="ENSSFAT00005024681.1">
    <property type="protein sequence ID" value="ENSSFAP00005023717.1"/>
    <property type="gene ID" value="ENSSFAG00005012027.1"/>
</dbReference>
<dbReference type="GO" id="GO:0051607">
    <property type="term" value="P:defense response to virus"/>
    <property type="evidence" value="ECO:0007669"/>
    <property type="project" value="UniProtKB-KW"/>
</dbReference>
<dbReference type="GO" id="GO:0005125">
    <property type="term" value="F:cytokine activity"/>
    <property type="evidence" value="ECO:0007669"/>
    <property type="project" value="UniProtKB-KW"/>
</dbReference>
<dbReference type="SUPFAM" id="SSF47266">
    <property type="entry name" value="4-helical cytokines"/>
    <property type="match status" value="1"/>
</dbReference>
<dbReference type="Pfam" id="PF00143">
    <property type="entry name" value="Interferon"/>
    <property type="match status" value="1"/>
</dbReference>
<dbReference type="GO" id="GO:0005615">
    <property type="term" value="C:extracellular space"/>
    <property type="evidence" value="ECO:0007669"/>
    <property type="project" value="UniProtKB-KW"/>
</dbReference>
<proteinExistence type="inferred from homology"/>
<dbReference type="GO" id="GO:0005126">
    <property type="term" value="F:cytokine receptor binding"/>
    <property type="evidence" value="ECO:0007669"/>
    <property type="project" value="InterPro"/>
</dbReference>
<dbReference type="InterPro" id="IPR009079">
    <property type="entry name" value="4_helix_cytokine-like_core"/>
</dbReference>
<evidence type="ECO:0000256" key="8">
    <source>
        <dbReference type="RuleBase" id="RU000436"/>
    </source>
</evidence>
<evidence type="ECO:0000256" key="7">
    <source>
        <dbReference type="ARBA" id="ARBA00023157"/>
    </source>
</evidence>
<dbReference type="SMART" id="SM00076">
    <property type="entry name" value="IFabd"/>
    <property type="match status" value="1"/>
</dbReference>
<dbReference type="InParanoid" id="A0A672GZI1"/>
<evidence type="ECO:0000256" key="4">
    <source>
        <dbReference type="ARBA" id="ARBA00022525"/>
    </source>
</evidence>
<evidence type="ECO:0000256" key="9">
    <source>
        <dbReference type="SAM" id="SignalP"/>
    </source>
</evidence>
<keyword evidence="5 9" id="KW-0732">Signal</keyword>
<evidence type="ECO:0000313" key="10">
    <source>
        <dbReference type="Ensembl" id="ENSSFAP00005023717.1"/>
    </source>
</evidence>
<evidence type="ECO:0000256" key="6">
    <source>
        <dbReference type="ARBA" id="ARBA00023118"/>
    </source>
</evidence>
<keyword evidence="7" id="KW-1015">Disulfide bond</keyword>
<reference evidence="10" key="1">
    <citation type="submission" date="2019-06" db="EMBL/GenBank/DDBJ databases">
        <authorList>
            <consortium name="Wellcome Sanger Institute Data Sharing"/>
        </authorList>
    </citation>
    <scope>NUCLEOTIDE SEQUENCE [LARGE SCALE GENOMIC DNA]</scope>
</reference>
<dbReference type="Proteomes" id="UP000472267">
    <property type="component" value="Chromosome 8"/>
</dbReference>
<sequence length="203" mass="23064">MLNKMLFVCLFVALFSAGSSLSCRWMNDKFQQHSEESMALLDHMTNNSTNTTEDAELDASLAFPYSLYNQASNASDEDKLAFTVHVLREVCGLFEEDYSAASWEESTVEDFLIVLNRQADELSSCVSSQPTTSLHGRKKKSPKLQMYFKRLSQLVLKKKEHSAEAWELIRTEIQRHLQRADLLASSLIKLPADHIQHGVSDFI</sequence>
<comment type="similarity">
    <text evidence="2 8">Belongs to the alpha/beta interferon family.</text>
</comment>
<dbReference type="OMA" id="YRFTGIC"/>
<keyword evidence="3 8" id="KW-0202">Cytokine</keyword>
<organism evidence="10 11">
    <name type="scientific">Salarias fasciatus</name>
    <name type="common">Jewelled blenny</name>
    <name type="synonym">Blennius fasciatus</name>
    <dbReference type="NCBI Taxonomy" id="181472"/>
    <lineage>
        <taxon>Eukaryota</taxon>
        <taxon>Metazoa</taxon>
        <taxon>Chordata</taxon>
        <taxon>Craniata</taxon>
        <taxon>Vertebrata</taxon>
        <taxon>Euteleostomi</taxon>
        <taxon>Actinopterygii</taxon>
        <taxon>Neopterygii</taxon>
        <taxon>Teleostei</taxon>
        <taxon>Neoteleostei</taxon>
        <taxon>Acanthomorphata</taxon>
        <taxon>Ovalentaria</taxon>
        <taxon>Blenniimorphae</taxon>
        <taxon>Blenniiformes</taxon>
        <taxon>Blennioidei</taxon>
        <taxon>Blenniidae</taxon>
        <taxon>Salariinae</taxon>
        <taxon>Salarias</taxon>
    </lineage>
</organism>
<reference evidence="10" key="3">
    <citation type="submission" date="2025-09" db="UniProtKB">
        <authorList>
            <consortium name="Ensembl"/>
        </authorList>
    </citation>
    <scope>IDENTIFICATION</scope>
</reference>
<dbReference type="InterPro" id="IPR000471">
    <property type="entry name" value="Interferon_alpha/beta/delta"/>
</dbReference>